<dbReference type="GO" id="GO:0004673">
    <property type="term" value="F:protein histidine kinase activity"/>
    <property type="evidence" value="ECO:0007669"/>
    <property type="project" value="UniProtKB-EC"/>
</dbReference>
<keyword evidence="4" id="KW-0597">Phosphoprotein</keyword>
<keyword evidence="13" id="KW-0472">Membrane</keyword>
<dbReference type="EC" id="2.7.13.3" evidence="3"/>
<gene>
    <name evidence="16" type="ORF">HDA36_002072</name>
</gene>
<keyword evidence="10 13" id="KW-1133">Transmembrane helix</keyword>
<feature type="domain" description="HAMP" evidence="14">
    <location>
        <begin position="376"/>
        <end position="446"/>
    </location>
</feature>
<keyword evidence="8" id="KW-0418">Kinase</keyword>
<dbReference type="PANTHER" id="PTHR44936:SF9">
    <property type="entry name" value="SENSOR PROTEIN CREC"/>
    <property type="match status" value="1"/>
</dbReference>
<dbReference type="SUPFAM" id="SSF55874">
    <property type="entry name" value="ATPase domain of HSP90 chaperone/DNA topoisomerase II/histidine kinase"/>
    <property type="match status" value="1"/>
</dbReference>
<evidence type="ECO:0000256" key="4">
    <source>
        <dbReference type="ARBA" id="ARBA00022553"/>
    </source>
</evidence>
<dbReference type="GO" id="GO:0016020">
    <property type="term" value="C:membrane"/>
    <property type="evidence" value="ECO:0007669"/>
    <property type="project" value="UniProtKB-SubCell"/>
</dbReference>
<accession>A0A7W8QLJ7</accession>
<evidence type="ECO:0000256" key="9">
    <source>
        <dbReference type="ARBA" id="ARBA00022840"/>
    </source>
</evidence>
<evidence type="ECO:0000256" key="11">
    <source>
        <dbReference type="ARBA" id="ARBA00023012"/>
    </source>
</evidence>
<keyword evidence="5" id="KW-0808">Transferase</keyword>
<evidence type="ECO:0000313" key="16">
    <source>
        <dbReference type="EMBL" id="MBB5431988.1"/>
    </source>
</evidence>
<comment type="caution">
    <text evidence="16">The sequence shown here is derived from an EMBL/GenBank/DDBJ whole genome shotgun (WGS) entry which is preliminary data.</text>
</comment>
<feature type="compositionally biased region" description="Basic and acidic residues" evidence="12">
    <location>
        <begin position="1"/>
        <end position="10"/>
    </location>
</feature>
<evidence type="ECO:0000256" key="7">
    <source>
        <dbReference type="ARBA" id="ARBA00022741"/>
    </source>
</evidence>
<evidence type="ECO:0000313" key="17">
    <source>
        <dbReference type="Proteomes" id="UP000572635"/>
    </source>
</evidence>
<feature type="compositionally biased region" description="Basic and acidic residues" evidence="12">
    <location>
        <begin position="1035"/>
        <end position="1051"/>
    </location>
</feature>
<dbReference type="Gene3D" id="6.10.340.10">
    <property type="match status" value="1"/>
</dbReference>
<evidence type="ECO:0000256" key="10">
    <source>
        <dbReference type="ARBA" id="ARBA00022989"/>
    </source>
</evidence>
<dbReference type="GO" id="GO:0000160">
    <property type="term" value="P:phosphorelay signal transduction system"/>
    <property type="evidence" value="ECO:0007669"/>
    <property type="project" value="UniProtKB-KW"/>
</dbReference>
<dbReference type="Proteomes" id="UP000572635">
    <property type="component" value="Unassembled WGS sequence"/>
</dbReference>
<comment type="catalytic activity">
    <reaction evidence="1">
        <text>ATP + protein L-histidine = ADP + protein N-phospho-L-histidine.</text>
        <dbReference type="EC" id="2.7.13.3"/>
    </reaction>
</comment>
<evidence type="ECO:0000256" key="6">
    <source>
        <dbReference type="ARBA" id="ARBA00022692"/>
    </source>
</evidence>
<evidence type="ECO:0000256" key="5">
    <source>
        <dbReference type="ARBA" id="ARBA00022679"/>
    </source>
</evidence>
<organism evidence="16 17">
    <name type="scientific">Nocardiopsis composta</name>
    <dbReference type="NCBI Taxonomy" id="157465"/>
    <lineage>
        <taxon>Bacteria</taxon>
        <taxon>Bacillati</taxon>
        <taxon>Actinomycetota</taxon>
        <taxon>Actinomycetes</taxon>
        <taxon>Streptosporangiales</taxon>
        <taxon>Nocardiopsidaceae</taxon>
        <taxon>Nocardiopsis</taxon>
    </lineage>
</organism>
<dbReference type="Pfam" id="PF00672">
    <property type="entry name" value="HAMP"/>
    <property type="match status" value="1"/>
</dbReference>
<dbReference type="Gene3D" id="3.30.565.10">
    <property type="entry name" value="Histidine kinase-like ATPase, C-terminal domain"/>
    <property type="match status" value="1"/>
</dbReference>
<evidence type="ECO:0000256" key="8">
    <source>
        <dbReference type="ARBA" id="ARBA00022777"/>
    </source>
</evidence>
<keyword evidence="17" id="KW-1185">Reference proteome</keyword>
<keyword evidence="9" id="KW-0067">ATP-binding</keyword>
<evidence type="ECO:0000259" key="14">
    <source>
        <dbReference type="SMART" id="SM00304"/>
    </source>
</evidence>
<dbReference type="InterPro" id="IPR050980">
    <property type="entry name" value="2C_sensor_his_kinase"/>
</dbReference>
<dbReference type="InterPro" id="IPR036890">
    <property type="entry name" value="HATPase_C_sf"/>
</dbReference>
<dbReference type="SMART" id="SM00304">
    <property type="entry name" value="HAMP"/>
    <property type="match status" value="1"/>
</dbReference>
<evidence type="ECO:0000256" key="1">
    <source>
        <dbReference type="ARBA" id="ARBA00000085"/>
    </source>
</evidence>
<dbReference type="InterPro" id="IPR003660">
    <property type="entry name" value="HAMP_dom"/>
</dbReference>
<dbReference type="AlphaFoldDB" id="A0A7W8QLJ7"/>
<feature type="compositionally biased region" description="Basic and acidic residues" evidence="12">
    <location>
        <begin position="870"/>
        <end position="884"/>
    </location>
</feature>
<keyword evidence="7" id="KW-0547">Nucleotide-binding</keyword>
<feature type="region of interest" description="Disordered" evidence="12">
    <location>
        <begin position="1"/>
        <end position="32"/>
    </location>
</feature>
<feature type="compositionally biased region" description="Low complexity" evidence="12">
    <location>
        <begin position="818"/>
        <end position="840"/>
    </location>
</feature>
<dbReference type="Pfam" id="PF08376">
    <property type="entry name" value="NIT"/>
    <property type="match status" value="1"/>
</dbReference>
<dbReference type="PANTHER" id="PTHR44936">
    <property type="entry name" value="SENSOR PROTEIN CREC"/>
    <property type="match status" value="1"/>
</dbReference>
<dbReference type="SMART" id="SM00387">
    <property type="entry name" value="HATPase_c"/>
    <property type="match status" value="1"/>
</dbReference>
<protein>
    <recommendedName>
        <fullName evidence="3">histidine kinase</fullName>
        <ecNumber evidence="3">2.7.13.3</ecNumber>
    </recommendedName>
</protein>
<keyword evidence="6 13" id="KW-0812">Transmembrane</keyword>
<sequence>MSTRAARSEADAPQEEPLEDSGGAAPQERRRRWSPRNWRVRSRLVALIAIPTAAALVLGGLRVGGNVGEAVTHDHIQSMAILGQDIVDLTYELGKERQSAALYIADARNPEDRDPELLVDLQEQIKATKRAQSAVDDSLAELGDLGGGVTEDRRKRMVSSLGGLDGIRKEVEGTALTVLPAATKYRQVVNTLNEFSATIGEGTDNAQLQESVRALNSLNKAREHLSFESALMMHVLTRNSMSGGVQEAIQNTRSRYENEVQNFTASATAEQRQTYESTFTGLEVSQMTTVRQRVLMRADNGTRLVGAKGIDTAAGYAKVAGASLELAHDADSKVAGMVADEADQLRKDALLATVLDSLAVLLVIIATFLVTGMVIRSLLRPLRRLREGALRVADRDLPDSISRMKDTTTTPDQVEVAPIDVGTRDEISEVATSFDQVHRVAMRLASEEAALRSNVNAMFVNLSRRSQTLVERQLRLIDGLEQSEQDSERLSDLFQLDHLATRMRRNAENLLVLSGQDNTRKWAQPVPLVDVLRGAVSEVEQYERVNVRAPSDVSVLGRPVNDVIHLVAELVENATAFSSHDSHVSVTARVGDDGGARVEVTDSGIGMPPEEIDAVNRRLAEPPVIDVAVSRRMGLFVVSRLAARHGIRVHLTEARNGGGITAVADLPADLLITPVEPSRALEAGGVPDTYAQAEEAFAATPAPSEPDDGWGRGSYAADTGSHRGDTGAYPGGDGDQLPKRQPGSHRAGQGGGATEHPPSGEDLWQAAGWNDRPLPERPALDAPAPEPPAAPQRPAAPEQPVSRSAGSLFEPRQTGSFPAVPESGPESAAAPSAGNGADAPYPANGANGTAGYESNGFRSAHEAGGGAQDRPADPRPFDGARDDSPASAADAWPRERAAEPEAPREEPQTGARPGQWWREPSGPAEQRPAEPEPREGYGSTAYLSRRYGRGQAPGQNTVVPPSPESGSEALPIFDAIESNWFKRRTSGPETGPIPAEPAPQPAPAAPQAPPAAPAAPQAPAPPQPPAAPRQNGDARPGRSEDGWRSDADRGWKAARSAAEPIAGGLTESGLPKRVPKANLVPGTAPQPENFRQMPSRSADRVRNRFSGFQRGVREGRNQTGDFHRDGGGEDRYPEER</sequence>
<evidence type="ECO:0000259" key="15">
    <source>
        <dbReference type="SMART" id="SM00387"/>
    </source>
</evidence>
<reference evidence="16 17" key="1">
    <citation type="submission" date="2020-08" db="EMBL/GenBank/DDBJ databases">
        <title>Sequencing the genomes of 1000 actinobacteria strains.</title>
        <authorList>
            <person name="Klenk H.-P."/>
        </authorList>
    </citation>
    <scope>NUCLEOTIDE SEQUENCE [LARGE SCALE GENOMIC DNA]</scope>
    <source>
        <strain evidence="16 17">DSM 44551</strain>
    </source>
</reference>
<feature type="compositionally biased region" description="Basic and acidic residues" evidence="12">
    <location>
        <begin position="892"/>
        <end position="907"/>
    </location>
</feature>
<dbReference type="GO" id="GO:0005524">
    <property type="term" value="F:ATP binding"/>
    <property type="evidence" value="ECO:0007669"/>
    <property type="project" value="UniProtKB-KW"/>
</dbReference>
<feature type="domain" description="Histidine kinase/HSP90-like ATPase" evidence="15">
    <location>
        <begin position="558"/>
        <end position="670"/>
    </location>
</feature>
<dbReference type="RefSeq" id="WP_312893564.1">
    <property type="nucleotide sequence ID" value="NZ_BAAAJD010000058.1"/>
</dbReference>
<evidence type="ECO:0000256" key="2">
    <source>
        <dbReference type="ARBA" id="ARBA00004370"/>
    </source>
</evidence>
<feature type="region of interest" description="Disordered" evidence="12">
    <location>
        <begin position="699"/>
        <end position="1136"/>
    </location>
</feature>
<dbReference type="Pfam" id="PF02518">
    <property type="entry name" value="HATPase_c"/>
    <property type="match status" value="1"/>
</dbReference>
<proteinExistence type="predicted"/>
<feature type="compositionally biased region" description="Pro residues" evidence="12">
    <location>
        <begin position="994"/>
        <end position="1027"/>
    </location>
</feature>
<name>A0A7W8QLJ7_9ACTN</name>
<dbReference type="EMBL" id="JACHDB010000001">
    <property type="protein sequence ID" value="MBB5431988.1"/>
    <property type="molecule type" value="Genomic_DNA"/>
</dbReference>
<evidence type="ECO:0000256" key="13">
    <source>
        <dbReference type="SAM" id="Phobius"/>
    </source>
</evidence>
<evidence type="ECO:0000256" key="12">
    <source>
        <dbReference type="SAM" id="MobiDB-lite"/>
    </source>
</evidence>
<keyword evidence="11" id="KW-0902">Two-component regulatory system</keyword>
<feature type="compositionally biased region" description="Basic and acidic residues" evidence="12">
    <location>
        <begin position="1111"/>
        <end position="1136"/>
    </location>
</feature>
<comment type="subcellular location">
    <subcellularLocation>
        <location evidence="2">Membrane</location>
    </subcellularLocation>
</comment>
<feature type="transmembrane region" description="Helical" evidence="13">
    <location>
        <begin position="358"/>
        <end position="379"/>
    </location>
</feature>
<evidence type="ECO:0000256" key="3">
    <source>
        <dbReference type="ARBA" id="ARBA00012438"/>
    </source>
</evidence>
<dbReference type="InterPro" id="IPR003594">
    <property type="entry name" value="HATPase_dom"/>
</dbReference>
<dbReference type="InterPro" id="IPR013587">
    <property type="entry name" value="Nitrate/nitrite_sensing"/>
</dbReference>